<dbReference type="AlphaFoldDB" id="A0A0G0V3E5"/>
<dbReference type="Gene3D" id="3.40.50.2000">
    <property type="entry name" value="Glycogen Phosphorylase B"/>
    <property type="match status" value="1"/>
</dbReference>
<name>A0A0G0V3E5_9BACT</name>
<evidence type="ECO:0000313" key="4">
    <source>
        <dbReference type="Proteomes" id="UP000034961"/>
    </source>
</evidence>
<feature type="domain" description="Glycosyltransferase subfamily 4-like N-terminal" evidence="2">
    <location>
        <begin position="70"/>
        <end position="181"/>
    </location>
</feature>
<gene>
    <name evidence="3" type="ORF">UU41_C0010G0018</name>
</gene>
<sequence length="181" mass="21370">MKIGIDISQSIYEGTGVGEYTVRLVEKLLEIDEKNEYMLFFSNRKKFSIFNFQFSKNPKIRNTKYQIRIFRIPIQLLEFLWNRLHVFPIEWLIGDIDIFLSSDWLEPPTVRAKKITTIHDLSVLKFPDSYDKKIKSVHTRKLQWALKECDAILCDSEATKRDAMELLGIEKNKLHVVYLGI</sequence>
<organism evidence="3 4">
    <name type="scientific">Candidatus Roizmanbacteria bacterium GW2011_GWA1_41_13</name>
    <dbReference type="NCBI Taxonomy" id="1618474"/>
    <lineage>
        <taxon>Bacteria</taxon>
        <taxon>Candidatus Roizmaniibacteriota</taxon>
    </lineage>
</organism>
<dbReference type="PANTHER" id="PTHR46401">
    <property type="entry name" value="GLYCOSYLTRANSFERASE WBBK-RELATED"/>
    <property type="match status" value="1"/>
</dbReference>
<dbReference type="InterPro" id="IPR028098">
    <property type="entry name" value="Glyco_trans_4-like_N"/>
</dbReference>
<keyword evidence="1 3" id="KW-0808">Transferase</keyword>
<proteinExistence type="predicted"/>
<dbReference type="SUPFAM" id="SSF53756">
    <property type="entry name" value="UDP-Glycosyltransferase/glycogen phosphorylase"/>
    <property type="match status" value="1"/>
</dbReference>
<evidence type="ECO:0000313" key="3">
    <source>
        <dbReference type="EMBL" id="KKR94231.1"/>
    </source>
</evidence>
<evidence type="ECO:0000259" key="2">
    <source>
        <dbReference type="Pfam" id="PF13439"/>
    </source>
</evidence>
<dbReference type="PANTHER" id="PTHR46401:SF2">
    <property type="entry name" value="GLYCOSYLTRANSFERASE WBBK-RELATED"/>
    <property type="match status" value="1"/>
</dbReference>
<dbReference type="Proteomes" id="UP000034961">
    <property type="component" value="Unassembled WGS sequence"/>
</dbReference>
<dbReference type="EMBL" id="LCAN01000010">
    <property type="protein sequence ID" value="KKR94231.1"/>
    <property type="molecule type" value="Genomic_DNA"/>
</dbReference>
<dbReference type="GO" id="GO:0009103">
    <property type="term" value="P:lipopolysaccharide biosynthetic process"/>
    <property type="evidence" value="ECO:0007669"/>
    <property type="project" value="TreeGrafter"/>
</dbReference>
<evidence type="ECO:0000256" key="1">
    <source>
        <dbReference type="ARBA" id="ARBA00022679"/>
    </source>
</evidence>
<comment type="caution">
    <text evidence="3">The sequence shown here is derived from an EMBL/GenBank/DDBJ whole genome shotgun (WGS) entry which is preliminary data.</text>
</comment>
<reference evidence="3 4" key="1">
    <citation type="journal article" date="2015" name="Nature">
        <title>rRNA introns, odd ribosomes, and small enigmatic genomes across a large radiation of phyla.</title>
        <authorList>
            <person name="Brown C.T."/>
            <person name="Hug L.A."/>
            <person name="Thomas B.C."/>
            <person name="Sharon I."/>
            <person name="Castelle C.J."/>
            <person name="Singh A."/>
            <person name="Wilkins M.J."/>
            <person name="Williams K.H."/>
            <person name="Banfield J.F."/>
        </authorList>
    </citation>
    <scope>NUCLEOTIDE SEQUENCE [LARGE SCALE GENOMIC DNA]</scope>
</reference>
<protein>
    <submittedName>
        <fullName evidence="3">Glycosyl transferase group 1</fullName>
    </submittedName>
</protein>
<dbReference type="Pfam" id="PF13439">
    <property type="entry name" value="Glyco_transf_4"/>
    <property type="match status" value="1"/>
</dbReference>
<accession>A0A0G0V3E5</accession>
<dbReference type="GO" id="GO:0016757">
    <property type="term" value="F:glycosyltransferase activity"/>
    <property type="evidence" value="ECO:0007669"/>
    <property type="project" value="TreeGrafter"/>
</dbReference>